<dbReference type="InterPro" id="IPR001126">
    <property type="entry name" value="UmuC"/>
</dbReference>
<dbReference type="GO" id="GO:0003887">
    <property type="term" value="F:DNA-directed DNA polymerase activity"/>
    <property type="evidence" value="ECO:0007669"/>
    <property type="project" value="UniProtKB-EC"/>
</dbReference>
<dbReference type="EMBL" id="CABPSO010000003">
    <property type="protein sequence ID" value="VVE64045.1"/>
    <property type="molecule type" value="Genomic_DNA"/>
</dbReference>
<comment type="caution">
    <text evidence="17">The sequence shown here is derived from an EMBL/GenBank/DDBJ whole genome shotgun (WGS) entry which is preliminary data.</text>
</comment>
<dbReference type="InterPro" id="IPR022880">
    <property type="entry name" value="DNApol_IV"/>
</dbReference>
<evidence type="ECO:0000256" key="4">
    <source>
        <dbReference type="ARBA" id="ARBA00022490"/>
    </source>
</evidence>
<dbReference type="PROSITE" id="PS50173">
    <property type="entry name" value="UMUC"/>
    <property type="match status" value="1"/>
</dbReference>
<keyword evidence="10 15" id="KW-0460">Magnesium</keyword>
<protein>
    <recommendedName>
        <fullName evidence="15">DNA polymerase IV</fullName>
        <shortName evidence="15">Pol IV</shortName>
        <ecNumber evidence="15">2.7.7.7</ecNumber>
    </recommendedName>
</protein>
<dbReference type="Pfam" id="PF21999">
    <property type="entry name" value="IMS_HHH_1"/>
    <property type="match status" value="1"/>
</dbReference>
<comment type="subcellular location">
    <subcellularLocation>
        <location evidence="1 15">Cytoplasm</location>
    </subcellularLocation>
</comment>
<dbReference type="NCBIfam" id="NF002677">
    <property type="entry name" value="PRK02406.1"/>
    <property type="match status" value="1"/>
</dbReference>
<comment type="cofactor">
    <cofactor evidence="15">
        <name>Mg(2+)</name>
        <dbReference type="ChEBI" id="CHEBI:18420"/>
    </cofactor>
    <text evidence="15">Binds 2 magnesium ions per subunit.</text>
</comment>
<evidence type="ECO:0000256" key="13">
    <source>
        <dbReference type="ARBA" id="ARBA00023204"/>
    </source>
</evidence>
<proteinExistence type="inferred from homology"/>
<keyword evidence="8 15" id="KW-0479">Metal-binding</keyword>
<dbReference type="Gene3D" id="1.10.150.20">
    <property type="entry name" value="5' to 3' exonuclease, C-terminal subdomain"/>
    <property type="match status" value="1"/>
</dbReference>
<evidence type="ECO:0000313" key="17">
    <source>
        <dbReference type="EMBL" id="VVE64045.1"/>
    </source>
</evidence>
<dbReference type="EC" id="2.7.7.7" evidence="15"/>
<dbReference type="HAMAP" id="MF_01113">
    <property type="entry name" value="DNApol_IV"/>
    <property type="match status" value="1"/>
</dbReference>
<evidence type="ECO:0000256" key="14">
    <source>
        <dbReference type="ARBA" id="ARBA00049244"/>
    </source>
</evidence>
<dbReference type="InterPro" id="IPR043128">
    <property type="entry name" value="Rev_trsase/Diguanyl_cyclase"/>
</dbReference>
<organism evidence="17 18">
    <name type="scientific">Pandoraea pnomenusa</name>
    <dbReference type="NCBI Taxonomy" id="93220"/>
    <lineage>
        <taxon>Bacteria</taxon>
        <taxon>Pseudomonadati</taxon>
        <taxon>Pseudomonadota</taxon>
        <taxon>Betaproteobacteria</taxon>
        <taxon>Burkholderiales</taxon>
        <taxon>Burkholderiaceae</taxon>
        <taxon>Pandoraea</taxon>
    </lineage>
</organism>
<evidence type="ECO:0000256" key="7">
    <source>
        <dbReference type="ARBA" id="ARBA00022705"/>
    </source>
</evidence>
<comment type="similarity">
    <text evidence="2 15">Belongs to the DNA polymerase type-Y family.</text>
</comment>
<keyword evidence="3 15" id="KW-0515">Mutator protein</keyword>
<evidence type="ECO:0000256" key="12">
    <source>
        <dbReference type="ARBA" id="ARBA00023125"/>
    </source>
</evidence>
<feature type="binding site" evidence="15">
    <location>
        <position position="26"/>
    </location>
    <ligand>
        <name>Mg(2+)</name>
        <dbReference type="ChEBI" id="CHEBI:18420"/>
    </ligand>
</feature>
<dbReference type="InterPro" id="IPR036775">
    <property type="entry name" value="DNA_pol_Y-fam_lit_finger_sf"/>
</dbReference>
<dbReference type="Gene3D" id="3.30.70.270">
    <property type="match status" value="1"/>
</dbReference>
<evidence type="ECO:0000256" key="6">
    <source>
        <dbReference type="ARBA" id="ARBA00022695"/>
    </source>
</evidence>
<keyword evidence="13 15" id="KW-0234">DNA repair</keyword>
<dbReference type="SUPFAM" id="SSF56672">
    <property type="entry name" value="DNA/RNA polymerases"/>
    <property type="match status" value="1"/>
</dbReference>
<evidence type="ECO:0000256" key="3">
    <source>
        <dbReference type="ARBA" id="ARBA00022457"/>
    </source>
</evidence>
<keyword evidence="9 15" id="KW-0227">DNA damage</keyword>
<dbReference type="PANTHER" id="PTHR11076">
    <property type="entry name" value="DNA REPAIR POLYMERASE UMUC / TRANSFERASE FAMILY MEMBER"/>
    <property type="match status" value="1"/>
</dbReference>
<accession>A0ABY6WGZ0</accession>
<feature type="binding site" evidence="15">
    <location>
        <position position="121"/>
    </location>
    <ligand>
        <name>Mg(2+)</name>
        <dbReference type="ChEBI" id="CHEBI:18420"/>
    </ligand>
</feature>
<keyword evidence="6 15" id="KW-0548">Nucleotidyltransferase</keyword>
<keyword evidence="4 15" id="KW-0963">Cytoplasm</keyword>
<dbReference type="Gene3D" id="3.40.1170.60">
    <property type="match status" value="1"/>
</dbReference>
<dbReference type="CDD" id="cd03586">
    <property type="entry name" value="PolY_Pol_IV_kappa"/>
    <property type="match status" value="1"/>
</dbReference>
<dbReference type="PANTHER" id="PTHR11076:SF33">
    <property type="entry name" value="DNA POLYMERASE KAPPA"/>
    <property type="match status" value="1"/>
</dbReference>
<evidence type="ECO:0000256" key="2">
    <source>
        <dbReference type="ARBA" id="ARBA00010945"/>
    </source>
</evidence>
<dbReference type="RefSeq" id="WP_224785269.1">
    <property type="nucleotide sequence ID" value="NZ_CABPSO010000003.1"/>
</dbReference>
<comment type="function">
    <text evidence="15">Poorly processive, error-prone DNA polymerase involved in untargeted mutagenesis. Copies undamaged DNA at stalled replication forks, which arise in vivo from mismatched or misaligned primer ends. These misaligned primers can be extended by PolIV. Exhibits no 3'-5' exonuclease (proofreading) activity. May be involved in translesional synthesis, in conjunction with the beta clamp from PolIII.</text>
</comment>
<keyword evidence="7 15" id="KW-0235">DNA replication</keyword>
<keyword evidence="18" id="KW-1185">Reference proteome</keyword>
<keyword evidence="12 15" id="KW-0238">DNA-binding</keyword>
<evidence type="ECO:0000256" key="8">
    <source>
        <dbReference type="ARBA" id="ARBA00022723"/>
    </source>
</evidence>
<dbReference type="Pfam" id="PF00817">
    <property type="entry name" value="IMS"/>
    <property type="match status" value="1"/>
</dbReference>
<dbReference type="SUPFAM" id="SSF100879">
    <property type="entry name" value="Lesion bypass DNA polymerase (Y-family), little finger domain"/>
    <property type="match status" value="1"/>
</dbReference>
<dbReference type="Gene3D" id="3.30.1490.100">
    <property type="entry name" value="DNA polymerase, Y-family, little finger domain"/>
    <property type="match status" value="1"/>
</dbReference>
<evidence type="ECO:0000256" key="9">
    <source>
        <dbReference type="ARBA" id="ARBA00022763"/>
    </source>
</evidence>
<gene>
    <name evidence="15 17" type="primary">dinB</name>
    <name evidence="17" type="ORF">PPN31119_01441</name>
</gene>
<keyword evidence="5 15" id="KW-0808">Transferase</keyword>
<dbReference type="InterPro" id="IPR043502">
    <property type="entry name" value="DNA/RNA_pol_sf"/>
</dbReference>
<evidence type="ECO:0000256" key="15">
    <source>
        <dbReference type="HAMAP-Rule" id="MF_01113"/>
    </source>
</evidence>
<evidence type="ECO:0000256" key="10">
    <source>
        <dbReference type="ARBA" id="ARBA00022842"/>
    </source>
</evidence>
<dbReference type="Proteomes" id="UP000361468">
    <property type="component" value="Unassembled WGS sequence"/>
</dbReference>
<dbReference type="InterPro" id="IPR053848">
    <property type="entry name" value="IMS_HHH_1"/>
</dbReference>
<evidence type="ECO:0000256" key="5">
    <source>
        <dbReference type="ARBA" id="ARBA00022679"/>
    </source>
</evidence>
<evidence type="ECO:0000256" key="11">
    <source>
        <dbReference type="ARBA" id="ARBA00022932"/>
    </source>
</evidence>
<name>A0ABY6WGZ0_9BURK</name>
<sequence>MRMLYICTVFSLPAMSPATRKIIHCDADCFYASVEMRDDPSLRGIPLAVGGQPDQRGVVATCNYEARAFGVRSAMPSAQAVKLCPDLRIIPPSMARYQEASRRIMAIYRDYTDLVEPLSLDEAYLDVTLGDRCEGSATLMAREIRARVAAEVGLTVSAGVAPNKFIAKIASDWRKPDGLFVVKPAEVDAFVAALPVERLFGVGKVTAEKLRALGVDSCADLRSHSLTELIERFGVFGQRLFERCRGIDTREVSPDRERKSISVETTYTRDLRTLADCEAALDPLLRLLAERIERARRNEPFAIAKVFVKIRFADFSRTTAEAGALGVDARQCRELLAEAVGRKRRPVRLLGVGVRMLDAEATRQLRLFDDWDAVERTMPTNAGDNAASQA</sequence>
<dbReference type="Pfam" id="PF11799">
    <property type="entry name" value="IMS_C"/>
    <property type="match status" value="1"/>
</dbReference>
<evidence type="ECO:0000259" key="16">
    <source>
        <dbReference type="PROSITE" id="PS50173"/>
    </source>
</evidence>
<feature type="site" description="Substrate discrimination" evidence="15">
    <location>
        <position position="31"/>
    </location>
</feature>
<comment type="subunit">
    <text evidence="15">Monomer.</text>
</comment>
<evidence type="ECO:0000313" key="18">
    <source>
        <dbReference type="Proteomes" id="UP000361468"/>
    </source>
</evidence>
<dbReference type="InterPro" id="IPR017961">
    <property type="entry name" value="DNA_pol_Y-fam_little_finger"/>
</dbReference>
<keyword evidence="11 15" id="KW-0239">DNA-directed DNA polymerase</keyword>
<evidence type="ECO:0000256" key="1">
    <source>
        <dbReference type="ARBA" id="ARBA00004496"/>
    </source>
</evidence>
<reference evidence="17 18" key="1">
    <citation type="submission" date="2019-08" db="EMBL/GenBank/DDBJ databases">
        <authorList>
            <person name="Peeters C."/>
        </authorList>
    </citation>
    <scope>NUCLEOTIDE SEQUENCE [LARGE SCALE GENOMIC DNA]</scope>
    <source>
        <strain evidence="17 18">LMG 31119</strain>
    </source>
</reference>
<feature type="active site" evidence="15">
    <location>
        <position position="122"/>
    </location>
</feature>
<comment type="catalytic activity">
    <reaction evidence="14 15">
        <text>DNA(n) + a 2'-deoxyribonucleoside 5'-triphosphate = DNA(n+1) + diphosphate</text>
        <dbReference type="Rhea" id="RHEA:22508"/>
        <dbReference type="Rhea" id="RHEA-COMP:17339"/>
        <dbReference type="Rhea" id="RHEA-COMP:17340"/>
        <dbReference type="ChEBI" id="CHEBI:33019"/>
        <dbReference type="ChEBI" id="CHEBI:61560"/>
        <dbReference type="ChEBI" id="CHEBI:173112"/>
        <dbReference type="EC" id="2.7.7.7"/>
    </reaction>
</comment>
<dbReference type="InterPro" id="IPR050116">
    <property type="entry name" value="DNA_polymerase-Y"/>
</dbReference>
<feature type="domain" description="UmuC" evidence="16">
    <location>
        <begin position="22"/>
        <end position="203"/>
    </location>
</feature>